<organism evidence="1 2">
    <name type="scientific">Rhizobium rhizoryzae</name>
    <dbReference type="NCBI Taxonomy" id="451876"/>
    <lineage>
        <taxon>Bacteria</taxon>
        <taxon>Pseudomonadati</taxon>
        <taxon>Pseudomonadota</taxon>
        <taxon>Alphaproteobacteria</taxon>
        <taxon>Hyphomicrobiales</taxon>
        <taxon>Rhizobiaceae</taxon>
        <taxon>Rhizobium/Agrobacterium group</taxon>
        <taxon>Rhizobium</taxon>
    </lineage>
</organism>
<dbReference type="InterPro" id="IPR036102">
    <property type="entry name" value="OsmC/Ohrsf"/>
</dbReference>
<keyword evidence="2" id="KW-1185">Reference proteome</keyword>
<dbReference type="Pfam" id="PF02566">
    <property type="entry name" value="OsmC"/>
    <property type="match status" value="1"/>
</dbReference>
<dbReference type="Gene3D" id="3.30.300.20">
    <property type="match status" value="1"/>
</dbReference>
<sequence>MVDIRVKTRETGATSVLGVRGRASLRTVTGGELEVVAGVSEAGFNPLDLLYSSLAACLVLSVKGAVIKLQMLDRFVSVEAIVTGEKAHDEPSRVESITATLNISGDYDESQRHEIATLAKHLCTISNTLAAAPPIQLQVNSAA</sequence>
<protein>
    <submittedName>
        <fullName evidence="1">Putative OsmC-like protein</fullName>
    </submittedName>
</protein>
<evidence type="ECO:0000313" key="2">
    <source>
        <dbReference type="Proteomes" id="UP000519897"/>
    </source>
</evidence>
<comment type="caution">
    <text evidence="1">The sequence shown here is derived from an EMBL/GenBank/DDBJ whole genome shotgun (WGS) entry which is preliminary data.</text>
</comment>
<name>A0A7W6PNS3_9HYPH</name>
<dbReference type="EMBL" id="JACIEC010000001">
    <property type="protein sequence ID" value="MBB4142225.1"/>
    <property type="molecule type" value="Genomic_DNA"/>
</dbReference>
<dbReference type="Proteomes" id="UP000519897">
    <property type="component" value="Unassembled WGS sequence"/>
</dbReference>
<proteinExistence type="predicted"/>
<dbReference type="SUPFAM" id="SSF82784">
    <property type="entry name" value="OsmC-like"/>
    <property type="match status" value="1"/>
</dbReference>
<dbReference type="AlphaFoldDB" id="A0A7W6PNS3"/>
<accession>A0A7W6PNS3</accession>
<gene>
    <name evidence="1" type="ORF">GGQ72_000724</name>
</gene>
<dbReference type="InterPro" id="IPR003718">
    <property type="entry name" value="OsmC/Ohr_fam"/>
</dbReference>
<dbReference type="RefSeq" id="WP_165136029.1">
    <property type="nucleotide sequence ID" value="NZ_CP049250.1"/>
</dbReference>
<evidence type="ECO:0000313" key="1">
    <source>
        <dbReference type="EMBL" id="MBB4142225.1"/>
    </source>
</evidence>
<dbReference type="InterPro" id="IPR015946">
    <property type="entry name" value="KH_dom-like_a/b"/>
</dbReference>
<reference evidence="1 2" key="1">
    <citation type="submission" date="2020-08" db="EMBL/GenBank/DDBJ databases">
        <title>Genomic Encyclopedia of Type Strains, Phase IV (KMG-IV): sequencing the most valuable type-strain genomes for metagenomic binning, comparative biology and taxonomic classification.</title>
        <authorList>
            <person name="Goeker M."/>
        </authorList>
    </citation>
    <scope>NUCLEOTIDE SEQUENCE [LARGE SCALE GENOMIC DNA]</scope>
    <source>
        <strain evidence="1 2">DSM 29514</strain>
    </source>
</reference>